<organism evidence="1 2">
    <name type="scientific">Eretmocerus hayati</name>
    <dbReference type="NCBI Taxonomy" id="131215"/>
    <lineage>
        <taxon>Eukaryota</taxon>
        <taxon>Metazoa</taxon>
        <taxon>Ecdysozoa</taxon>
        <taxon>Arthropoda</taxon>
        <taxon>Hexapoda</taxon>
        <taxon>Insecta</taxon>
        <taxon>Pterygota</taxon>
        <taxon>Neoptera</taxon>
        <taxon>Endopterygota</taxon>
        <taxon>Hymenoptera</taxon>
        <taxon>Apocrita</taxon>
        <taxon>Proctotrupomorpha</taxon>
        <taxon>Chalcidoidea</taxon>
        <taxon>Aphelinidae</taxon>
        <taxon>Aphelininae</taxon>
        <taxon>Eretmocerus</taxon>
    </lineage>
</organism>
<proteinExistence type="predicted"/>
<dbReference type="Proteomes" id="UP001239111">
    <property type="component" value="Chromosome 1"/>
</dbReference>
<sequence>MTMPARITRRSSRLLSNSIISVNSKISNNKSNKIVLKNDQEQPNSKYKCEFVNGAKTDSVNNNVQVITVIAEVHVDACPDDYFDFADIEIEAANRVRSDAVDETSDEPMTVISENDTGDNCGHLVLEEHQPIGCTEIGDNSCTAEIQCNASEPTSNRYYILL</sequence>
<evidence type="ECO:0000313" key="1">
    <source>
        <dbReference type="EMBL" id="KAJ8687102.1"/>
    </source>
</evidence>
<comment type="caution">
    <text evidence="1">The sequence shown here is derived from an EMBL/GenBank/DDBJ whole genome shotgun (WGS) entry which is preliminary data.</text>
</comment>
<reference evidence="1" key="1">
    <citation type="submission" date="2023-04" db="EMBL/GenBank/DDBJ databases">
        <title>A chromosome-level genome assembly of the parasitoid wasp Eretmocerus hayati.</title>
        <authorList>
            <person name="Zhong Y."/>
            <person name="Liu S."/>
            <person name="Liu Y."/>
        </authorList>
    </citation>
    <scope>NUCLEOTIDE SEQUENCE</scope>
    <source>
        <strain evidence="1">ZJU_SS_LIU_2023</strain>
    </source>
</reference>
<gene>
    <name evidence="1" type="ORF">QAD02_022896</name>
</gene>
<accession>A0ACC2PXN7</accession>
<protein>
    <submittedName>
        <fullName evidence="1">Uncharacterized protein</fullName>
    </submittedName>
</protein>
<keyword evidence="2" id="KW-1185">Reference proteome</keyword>
<dbReference type="EMBL" id="CM056741">
    <property type="protein sequence ID" value="KAJ8687102.1"/>
    <property type="molecule type" value="Genomic_DNA"/>
</dbReference>
<evidence type="ECO:0000313" key="2">
    <source>
        <dbReference type="Proteomes" id="UP001239111"/>
    </source>
</evidence>
<name>A0ACC2PXN7_9HYME</name>